<proteinExistence type="predicted"/>
<name>A0AAE0Z659_9GAST</name>
<dbReference type="AlphaFoldDB" id="A0AAE0Z659"/>
<evidence type="ECO:0000313" key="1">
    <source>
        <dbReference type="EMBL" id="KAK3762657.1"/>
    </source>
</evidence>
<dbReference type="Proteomes" id="UP001283361">
    <property type="component" value="Unassembled WGS sequence"/>
</dbReference>
<keyword evidence="2" id="KW-1185">Reference proteome</keyword>
<organism evidence="1 2">
    <name type="scientific">Elysia crispata</name>
    <name type="common">lettuce slug</name>
    <dbReference type="NCBI Taxonomy" id="231223"/>
    <lineage>
        <taxon>Eukaryota</taxon>
        <taxon>Metazoa</taxon>
        <taxon>Spiralia</taxon>
        <taxon>Lophotrochozoa</taxon>
        <taxon>Mollusca</taxon>
        <taxon>Gastropoda</taxon>
        <taxon>Heterobranchia</taxon>
        <taxon>Euthyneura</taxon>
        <taxon>Panpulmonata</taxon>
        <taxon>Sacoglossa</taxon>
        <taxon>Placobranchoidea</taxon>
        <taxon>Plakobranchidae</taxon>
        <taxon>Elysia</taxon>
    </lineage>
</organism>
<accession>A0AAE0Z659</accession>
<gene>
    <name evidence="1" type="ORF">RRG08_067164</name>
</gene>
<dbReference type="EMBL" id="JAWDGP010004665">
    <property type="protein sequence ID" value="KAK3762657.1"/>
    <property type="molecule type" value="Genomic_DNA"/>
</dbReference>
<reference evidence="1" key="1">
    <citation type="journal article" date="2023" name="G3 (Bethesda)">
        <title>A reference genome for the long-term kleptoplast-retaining sea slug Elysia crispata morphotype clarki.</title>
        <authorList>
            <person name="Eastman K.E."/>
            <person name="Pendleton A.L."/>
            <person name="Shaikh M.A."/>
            <person name="Suttiyut T."/>
            <person name="Ogas R."/>
            <person name="Tomko P."/>
            <person name="Gavelis G."/>
            <person name="Widhalm J.R."/>
            <person name="Wisecaver J.H."/>
        </authorList>
    </citation>
    <scope>NUCLEOTIDE SEQUENCE</scope>
    <source>
        <strain evidence="1">ECLA1</strain>
    </source>
</reference>
<sequence length="80" mass="9368">MALPHRLAALVLCPCHRKKLAASRLPHRPVRHTVMEILRSVERGRSHQQGHRAWKLLAEEFENLCYRMRHSHFPIGISTK</sequence>
<comment type="caution">
    <text evidence="1">The sequence shown here is derived from an EMBL/GenBank/DDBJ whole genome shotgun (WGS) entry which is preliminary data.</text>
</comment>
<evidence type="ECO:0000313" key="2">
    <source>
        <dbReference type="Proteomes" id="UP001283361"/>
    </source>
</evidence>
<protein>
    <submittedName>
        <fullName evidence="1">Uncharacterized protein</fullName>
    </submittedName>
</protein>